<feature type="region of interest" description="Disordered" evidence="2">
    <location>
        <begin position="76"/>
        <end position="100"/>
    </location>
</feature>
<sequence>MKLYVGNLPYTYTDNELRDMFAPYGEVSSATVIMDKVRGRSKGFGFVEMDEAAAKSAMAELNGKDIGGRNVVVSEARPMTDKPKREFDRGSRNGDYRQRR</sequence>
<dbReference type="InterPro" id="IPR035979">
    <property type="entry name" value="RBD_domain_sf"/>
</dbReference>
<dbReference type="STRING" id="1802610.A2W32_02755"/>
<dbReference type="GO" id="GO:0003723">
    <property type="term" value="F:RNA binding"/>
    <property type="evidence" value="ECO:0007669"/>
    <property type="project" value="UniProtKB-KW"/>
</dbReference>
<evidence type="ECO:0000259" key="3">
    <source>
        <dbReference type="PROSITE" id="PS50102"/>
    </source>
</evidence>
<dbReference type="InterPro" id="IPR052462">
    <property type="entry name" value="SLIRP/GR-RBP-like"/>
</dbReference>
<feature type="domain" description="RRM" evidence="3">
    <location>
        <begin position="1"/>
        <end position="78"/>
    </location>
</feature>
<name>A0A1F4V3J7_UNCKA</name>
<evidence type="ECO:0000313" key="5">
    <source>
        <dbReference type="Proteomes" id="UP000177371"/>
    </source>
</evidence>
<dbReference type="InterPro" id="IPR000504">
    <property type="entry name" value="RRM_dom"/>
</dbReference>
<dbReference type="AlphaFoldDB" id="A0A1F4V3J7"/>
<evidence type="ECO:0000256" key="1">
    <source>
        <dbReference type="ARBA" id="ARBA00022884"/>
    </source>
</evidence>
<gene>
    <name evidence="4" type="ORF">A2W32_02755</name>
</gene>
<dbReference type="InterPro" id="IPR048289">
    <property type="entry name" value="RRM2_NsCP33-like"/>
</dbReference>
<dbReference type="SUPFAM" id="SSF54928">
    <property type="entry name" value="RNA-binding domain, RBD"/>
    <property type="match status" value="1"/>
</dbReference>
<evidence type="ECO:0000256" key="2">
    <source>
        <dbReference type="SAM" id="MobiDB-lite"/>
    </source>
</evidence>
<feature type="compositionally biased region" description="Basic and acidic residues" evidence="2">
    <location>
        <begin position="78"/>
        <end position="100"/>
    </location>
</feature>
<reference evidence="4 5" key="1">
    <citation type="journal article" date="2016" name="Nat. Commun.">
        <title>Thousands of microbial genomes shed light on interconnected biogeochemical processes in an aquifer system.</title>
        <authorList>
            <person name="Anantharaman K."/>
            <person name="Brown C.T."/>
            <person name="Hug L.A."/>
            <person name="Sharon I."/>
            <person name="Castelle C.J."/>
            <person name="Probst A.J."/>
            <person name="Thomas B.C."/>
            <person name="Singh A."/>
            <person name="Wilkins M.J."/>
            <person name="Karaoz U."/>
            <person name="Brodie E.L."/>
            <person name="Williams K.H."/>
            <person name="Hubbard S.S."/>
            <person name="Banfield J.F."/>
        </authorList>
    </citation>
    <scope>NUCLEOTIDE SEQUENCE [LARGE SCALE GENOMIC DNA]</scope>
</reference>
<dbReference type="SMART" id="SM00360">
    <property type="entry name" value="RRM"/>
    <property type="match status" value="1"/>
</dbReference>
<comment type="caution">
    <text evidence="4">The sequence shown here is derived from an EMBL/GenBank/DDBJ whole genome shotgun (WGS) entry which is preliminary data.</text>
</comment>
<dbReference type="InterPro" id="IPR012677">
    <property type="entry name" value="Nucleotide-bd_a/b_plait_sf"/>
</dbReference>
<organism evidence="4 5">
    <name type="scientific">candidate division WWE3 bacterium RBG_16_37_10</name>
    <dbReference type="NCBI Taxonomy" id="1802610"/>
    <lineage>
        <taxon>Bacteria</taxon>
        <taxon>Katanobacteria</taxon>
    </lineage>
</organism>
<dbReference type="Gene3D" id="3.30.70.330">
    <property type="match status" value="1"/>
</dbReference>
<dbReference type="PANTHER" id="PTHR48027">
    <property type="entry name" value="HETEROGENEOUS NUCLEAR RIBONUCLEOPROTEIN 87F-RELATED"/>
    <property type="match status" value="1"/>
</dbReference>
<dbReference type="Proteomes" id="UP000177371">
    <property type="component" value="Unassembled WGS sequence"/>
</dbReference>
<accession>A0A1F4V3J7</accession>
<protein>
    <recommendedName>
        <fullName evidence="3">RRM domain-containing protein</fullName>
    </recommendedName>
</protein>
<dbReference type="CDD" id="cd21608">
    <property type="entry name" value="RRM2_NsCP33_like"/>
    <property type="match status" value="1"/>
</dbReference>
<dbReference type="EMBL" id="MEUT01000013">
    <property type="protein sequence ID" value="OGC51742.1"/>
    <property type="molecule type" value="Genomic_DNA"/>
</dbReference>
<proteinExistence type="predicted"/>
<keyword evidence="1" id="KW-0694">RNA-binding</keyword>
<dbReference type="Pfam" id="PF00076">
    <property type="entry name" value="RRM_1"/>
    <property type="match status" value="1"/>
</dbReference>
<evidence type="ECO:0000313" key="4">
    <source>
        <dbReference type="EMBL" id="OGC51742.1"/>
    </source>
</evidence>
<dbReference type="PROSITE" id="PS50102">
    <property type="entry name" value="RRM"/>
    <property type="match status" value="1"/>
</dbReference>